<feature type="region of interest" description="Disordered" evidence="1">
    <location>
        <begin position="491"/>
        <end position="532"/>
    </location>
</feature>
<reference evidence="2" key="1">
    <citation type="journal article" date="2014" name="Int. J. Syst. Evol. Microbiol.">
        <title>Complete genome sequence of Corynebacterium casei LMG S-19264T (=DSM 44701T), isolated from a smear-ripened cheese.</title>
        <authorList>
            <consortium name="US DOE Joint Genome Institute (JGI-PGF)"/>
            <person name="Walter F."/>
            <person name="Albersmeier A."/>
            <person name="Kalinowski J."/>
            <person name="Ruckert C."/>
        </authorList>
    </citation>
    <scope>NUCLEOTIDE SEQUENCE</scope>
    <source>
        <strain evidence="2">VKM B-2935</strain>
    </source>
</reference>
<dbReference type="RefSeq" id="WP_271195114.1">
    <property type="nucleotide sequence ID" value="NZ_BSFN01000004.1"/>
</dbReference>
<dbReference type="EMBL" id="BSFN01000004">
    <property type="protein sequence ID" value="GLK88911.1"/>
    <property type="molecule type" value="Genomic_DNA"/>
</dbReference>
<dbReference type="AlphaFoldDB" id="A0A9W6K624"/>
<feature type="compositionally biased region" description="Acidic residues" evidence="1">
    <location>
        <begin position="500"/>
        <end position="532"/>
    </location>
</feature>
<dbReference type="Pfam" id="PF06097">
    <property type="entry name" value="DUF945"/>
    <property type="match status" value="1"/>
</dbReference>
<sequence>MKKAALAVGVVVAIGVISAAGAWYTGTQLPGVLNNAIVEANQKSTDALLGTGITSKLELLSLDSHLFTSTAHYRLTLDMPSSEGEARHLEVLLVDNIQHGPLPASRLAKLNLWPVLATSNYALEPNELTQKWFDAAKGQSPLFGQVSLGYDNSTTGTVELLPLDFAPAEGQNVKFSGLKLNVKASAHAEKVAIDGGMDSLVLNGTDDNGQAVKFEFKDLSLESDQKLGSGQFYLGDSSVKLASAEFKIADKPPVLIKNIAQSGTFEEAAGKLGGHISYDIGQVSFAGKDIAGMQMLWRIKDFDAAATQALVDVYKNKLAPAQQAQALGQDMPKLDFSPAEEEKLKADIGQLLAGKPHVALEKFSVKTAHGEALFSLALDFNKPENFELPPPELAQQLIGQLDAKLSVDKAVIGDGVRVQAAIAGETDQKAIDDQAAMFTEMGSGMALATEMVALKGDKLESSLHYANNEVTFNDQKMSVEEFVMLVMSKAGGLGGAGGDEQPEGYVPDEEAPDAGALDEEAPEEMPEEAPEE</sequence>
<keyword evidence="3" id="KW-1185">Reference proteome</keyword>
<name>A0A9W6K624_9PSED</name>
<evidence type="ECO:0000313" key="2">
    <source>
        <dbReference type="EMBL" id="GLK88911.1"/>
    </source>
</evidence>
<gene>
    <name evidence="2" type="ORF">GCM10017655_19730</name>
</gene>
<proteinExistence type="predicted"/>
<dbReference type="InterPro" id="IPR010352">
    <property type="entry name" value="DUF945"/>
</dbReference>
<accession>A0A9W6K624</accession>
<evidence type="ECO:0000313" key="3">
    <source>
        <dbReference type="Proteomes" id="UP001143328"/>
    </source>
</evidence>
<organism evidence="2 3">
    <name type="scientific">Pseudomonas turukhanskensis</name>
    <dbReference type="NCBI Taxonomy" id="1806536"/>
    <lineage>
        <taxon>Bacteria</taxon>
        <taxon>Pseudomonadati</taxon>
        <taxon>Pseudomonadota</taxon>
        <taxon>Gammaproteobacteria</taxon>
        <taxon>Pseudomonadales</taxon>
        <taxon>Pseudomonadaceae</taxon>
        <taxon>Pseudomonas</taxon>
    </lineage>
</organism>
<dbReference type="Proteomes" id="UP001143328">
    <property type="component" value="Unassembled WGS sequence"/>
</dbReference>
<protein>
    <submittedName>
        <fullName evidence="2">GTP-binding protein</fullName>
    </submittedName>
</protein>
<evidence type="ECO:0000256" key="1">
    <source>
        <dbReference type="SAM" id="MobiDB-lite"/>
    </source>
</evidence>
<comment type="caution">
    <text evidence="2">The sequence shown here is derived from an EMBL/GenBank/DDBJ whole genome shotgun (WGS) entry which is preliminary data.</text>
</comment>
<reference evidence="2" key="2">
    <citation type="submission" date="2023-01" db="EMBL/GenBank/DDBJ databases">
        <authorList>
            <person name="Sun Q."/>
            <person name="Evtushenko L."/>
        </authorList>
    </citation>
    <scope>NUCLEOTIDE SEQUENCE</scope>
    <source>
        <strain evidence="2">VKM B-2935</strain>
    </source>
</reference>